<protein>
    <submittedName>
        <fullName evidence="1">Uncharacterized protein</fullName>
    </submittedName>
</protein>
<dbReference type="EMBL" id="CP000724">
    <property type="protein sequence ID" value="ABR49978.1"/>
    <property type="molecule type" value="Genomic_DNA"/>
</dbReference>
<dbReference type="AlphaFoldDB" id="A6TUW0"/>
<dbReference type="KEGG" id="amt:Amet_3865"/>
<name>A6TUW0_ALKMQ</name>
<evidence type="ECO:0000313" key="1">
    <source>
        <dbReference type="EMBL" id="ABR49978.1"/>
    </source>
</evidence>
<proteinExistence type="predicted"/>
<dbReference type="OrthoDB" id="1950098at2"/>
<accession>A6TUW0</accession>
<gene>
    <name evidence="1" type="ordered locus">Amet_3865</name>
</gene>
<keyword evidence="2" id="KW-1185">Reference proteome</keyword>
<dbReference type="eggNOG" id="ENOG5032W6C">
    <property type="taxonomic scope" value="Bacteria"/>
</dbReference>
<reference evidence="2" key="1">
    <citation type="journal article" date="2016" name="Genome Announc.">
        <title>Complete genome sequence of Alkaliphilus metalliredigens strain QYMF, an alkaliphilic and metal-reducing bacterium isolated from borax-contaminated leachate ponds.</title>
        <authorList>
            <person name="Hwang C."/>
            <person name="Copeland A."/>
            <person name="Lucas S."/>
            <person name="Lapidus A."/>
            <person name="Barry K."/>
            <person name="Detter J.C."/>
            <person name="Glavina Del Rio T."/>
            <person name="Hammon N."/>
            <person name="Israni S."/>
            <person name="Dalin E."/>
            <person name="Tice H."/>
            <person name="Pitluck S."/>
            <person name="Chertkov O."/>
            <person name="Brettin T."/>
            <person name="Bruce D."/>
            <person name="Han C."/>
            <person name="Schmutz J."/>
            <person name="Larimer F."/>
            <person name="Land M.L."/>
            <person name="Hauser L."/>
            <person name="Kyrpides N."/>
            <person name="Mikhailova N."/>
            <person name="Ye Q."/>
            <person name="Zhou J."/>
            <person name="Richardson P."/>
            <person name="Fields M.W."/>
        </authorList>
    </citation>
    <scope>NUCLEOTIDE SEQUENCE [LARGE SCALE GENOMIC DNA]</scope>
    <source>
        <strain evidence="2">QYMF</strain>
    </source>
</reference>
<organism evidence="1 2">
    <name type="scientific">Alkaliphilus metalliredigens (strain QYMF)</name>
    <dbReference type="NCBI Taxonomy" id="293826"/>
    <lineage>
        <taxon>Bacteria</taxon>
        <taxon>Bacillati</taxon>
        <taxon>Bacillota</taxon>
        <taxon>Clostridia</taxon>
        <taxon>Peptostreptococcales</taxon>
        <taxon>Natronincolaceae</taxon>
        <taxon>Alkaliphilus</taxon>
    </lineage>
</organism>
<dbReference type="HOGENOM" id="CLU_932680_0_0_9"/>
<dbReference type="RefSeq" id="WP_012064933.1">
    <property type="nucleotide sequence ID" value="NC_009633.1"/>
</dbReference>
<dbReference type="Proteomes" id="UP000001572">
    <property type="component" value="Chromosome"/>
</dbReference>
<sequence>MSRVTFYTTTASYPVSNLTNSKINKVKESSSNNVHNDEVFISNESRKMFLALKEHDSNSPLKFDEQFLNKDYSEQRKLDFAKSISERQNIDPLENEFQILGVEYTFKAGTFEAFLYEKLEGKVNNTSLIASEIAEKIRGTVNNTNGTIEDRAVNRKTALELSKYIAQNYFDNLDEANDFLSVVNKYAENDILREKGYVVFDNSDMEPFKSYTFPTAPDGYIRVSAFVEKYGDTSLKEIFNDRVKLDDFIKAMHKNAEKWREEIVKDFDVNERRVQSIIDKSSPLDEEYIQNIISKFFI</sequence>
<evidence type="ECO:0000313" key="2">
    <source>
        <dbReference type="Proteomes" id="UP000001572"/>
    </source>
</evidence>